<feature type="compositionally biased region" description="Basic and acidic residues" evidence="3">
    <location>
        <begin position="62"/>
        <end position="72"/>
    </location>
</feature>
<dbReference type="GO" id="GO:0033328">
    <property type="term" value="F:peroxisome membrane targeting sequence binding"/>
    <property type="evidence" value="ECO:0007669"/>
    <property type="project" value="TreeGrafter"/>
</dbReference>
<dbReference type="EMBL" id="CAJPWZ010001605">
    <property type="protein sequence ID" value="CAG2218705.1"/>
    <property type="molecule type" value="Genomic_DNA"/>
</dbReference>
<name>A0A8S3SD36_MYTED</name>
<dbReference type="Gene3D" id="1.20.120.900">
    <property type="entry name" value="Pex19, mPTS binding domain"/>
    <property type="match status" value="1"/>
</dbReference>
<dbReference type="PANTHER" id="PTHR12774">
    <property type="entry name" value="PEROXISOMAL BIOGENESIS FACTOR 19"/>
    <property type="match status" value="1"/>
</dbReference>
<feature type="compositionally biased region" description="Acidic residues" evidence="3">
    <location>
        <begin position="73"/>
        <end position="83"/>
    </location>
</feature>
<evidence type="ECO:0000256" key="3">
    <source>
        <dbReference type="SAM" id="MobiDB-lite"/>
    </source>
</evidence>
<comment type="caution">
    <text evidence="4">The sequence shown here is derived from an EMBL/GenBank/DDBJ whole genome shotgun (WGS) entry which is preliminary data.</text>
</comment>
<dbReference type="GO" id="GO:0005778">
    <property type="term" value="C:peroxisomal membrane"/>
    <property type="evidence" value="ECO:0007669"/>
    <property type="project" value="TreeGrafter"/>
</dbReference>
<gene>
    <name evidence="4" type="ORF">MEDL_32252</name>
</gene>
<sequence length="342" mass="38684">MMESLVDSEIKGYHLRLSKEQIKRIRKWQKLAFENAENPSFSRTNKLTAGAYKIFQDKHLLSDDDDKASQEKEDSEDSDEDLDGDFSKLFDGLVGPNGKVNLTTTPGGKPKVDKDTPPEIIPMMTSMVNKNLMYAPTKANAEALEEWIGENRHTISTKETIRREKQLEVMKHILKLYDEEKEGESRKISEARKMKILELNAAFDELGDLPPEVEKKSKEFYQEADFNTLIPGMMETLQGTMSSLFMGLGKSLNGQKTPGKKGGEEECSSDKLKDRLMVNTPTVIRKIKKPSTRKNRKDFIEGVTIEAVNAASEPGMGMFIKSQTTVWSQIRQHNSKRQKGSS</sequence>
<comment type="similarity">
    <text evidence="1">Belongs to the peroxin-19 family.</text>
</comment>
<evidence type="ECO:0000256" key="2">
    <source>
        <dbReference type="ARBA" id="ARBA00029688"/>
    </source>
</evidence>
<dbReference type="InterPro" id="IPR006708">
    <property type="entry name" value="Pex19"/>
</dbReference>
<accession>A0A8S3SD36</accession>
<dbReference type="InterPro" id="IPR038322">
    <property type="entry name" value="Pex19_C_sf"/>
</dbReference>
<organism evidence="4 5">
    <name type="scientific">Mytilus edulis</name>
    <name type="common">Blue mussel</name>
    <dbReference type="NCBI Taxonomy" id="6550"/>
    <lineage>
        <taxon>Eukaryota</taxon>
        <taxon>Metazoa</taxon>
        <taxon>Spiralia</taxon>
        <taxon>Lophotrochozoa</taxon>
        <taxon>Mollusca</taxon>
        <taxon>Bivalvia</taxon>
        <taxon>Autobranchia</taxon>
        <taxon>Pteriomorphia</taxon>
        <taxon>Mytilida</taxon>
        <taxon>Mytiloidea</taxon>
        <taxon>Mytilidae</taxon>
        <taxon>Mytilinae</taxon>
        <taxon>Mytilus</taxon>
    </lineage>
</organism>
<reference evidence="4" key="1">
    <citation type="submission" date="2021-03" db="EMBL/GenBank/DDBJ databases">
        <authorList>
            <person name="Bekaert M."/>
        </authorList>
    </citation>
    <scope>NUCLEOTIDE SEQUENCE</scope>
</reference>
<protein>
    <recommendedName>
        <fullName evidence="2">Peroxin-19</fullName>
    </recommendedName>
</protein>
<keyword evidence="5" id="KW-1185">Reference proteome</keyword>
<dbReference type="AlphaFoldDB" id="A0A8S3SD36"/>
<feature type="region of interest" description="Disordered" evidence="3">
    <location>
        <begin position="97"/>
        <end position="118"/>
    </location>
</feature>
<dbReference type="GO" id="GO:0045046">
    <property type="term" value="P:protein import into peroxisome membrane"/>
    <property type="evidence" value="ECO:0007669"/>
    <property type="project" value="TreeGrafter"/>
</dbReference>
<dbReference type="Proteomes" id="UP000683360">
    <property type="component" value="Unassembled WGS sequence"/>
</dbReference>
<evidence type="ECO:0000313" key="5">
    <source>
        <dbReference type="Proteomes" id="UP000683360"/>
    </source>
</evidence>
<feature type="region of interest" description="Disordered" evidence="3">
    <location>
        <begin position="62"/>
        <end position="83"/>
    </location>
</feature>
<dbReference type="PANTHER" id="PTHR12774:SF2">
    <property type="entry name" value="PEROXISOMAL BIOGENESIS FACTOR 19"/>
    <property type="match status" value="1"/>
</dbReference>
<proteinExistence type="inferred from homology"/>
<dbReference type="OrthoDB" id="6132626at2759"/>
<evidence type="ECO:0000256" key="1">
    <source>
        <dbReference type="ARBA" id="ARBA00006326"/>
    </source>
</evidence>
<dbReference type="Pfam" id="PF04614">
    <property type="entry name" value="Pex19"/>
    <property type="match status" value="1"/>
</dbReference>
<evidence type="ECO:0000313" key="4">
    <source>
        <dbReference type="EMBL" id="CAG2218705.1"/>
    </source>
</evidence>